<evidence type="ECO:0000256" key="2">
    <source>
        <dbReference type="ARBA" id="ARBA00022803"/>
    </source>
</evidence>
<keyword evidence="1" id="KW-0677">Repeat</keyword>
<organism evidence="5 6">
    <name type="scientific">Algoriphagus aestuariicola</name>
    <dbReference type="NCBI Taxonomy" id="1852016"/>
    <lineage>
        <taxon>Bacteria</taxon>
        <taxon>Pseudomonadati</taxon>
        <taxon>Bacteroidota</taxon>
        <taxon>Cytophagia</taxon>
        <taxon>Cytophagales</taxon>
        <taxon>Cyclobacteriaceae</taxon>
        <taxon>Algoriphagus</taxon>
    </lineage>
</organism>
<evidence type="ECO:0000256" key="4">
    <source>
        <dbReference type="SAM" id="SignalP"/>
    </source>
</evidence>
<dbReference type="SUPFAM" id="SSF48452">
    <property type="entry name" value="TPR-like"/>
    <property type="match status" value="1"/>
</dbReference>
<feature type="repeat" description="TPR" evidence="3">
    <location>
        <begin position="113"/>
        <end position="146"/>
    </location>
</feature>
<proteinExistence type="predicted"/>
<evidence type="ECO:0000313" key="6">
    <source>
        <dbReference type="Proteomes" id="UP000664698"/>
    </source>
</evidence>
<feature type="repeat" description="TPR" evidence="3">
    <location>
        <begin position="168"/>
        <end position="201"/>
    </location>
</feature>
<dbReference type="EMBL" id="JAFKCW010000001">
    <property type="protein sequence ID" value="MBN7799468.1"/>
    <property type="molecule type" value="Genomic_DNA"/>
</dbReference>
<reference evidence="5 6" key="1">
    <citation type="submission" date="2021-03" db="EMBL/GenBank/DDBJ databases">
        <title>novel species isolated from a fishpond in China.</title>
        <authorList>
            <person name="Lu H."/>
            <person name="Cai Z."/>
        </authorList>
    </citation>
    <scope>NUCLEOTIDE SEQUENCE [LARGE SCALE GENOMIC DNA]</scope>
    <source>
        <strain evidence="5 6">JCM 31546</strain>
    </source>
</reference>
<dbReference type="Pfam" id="PF07719">
    <property type="entry name" value="TPR_2"/>
    <property type="match status" value="1"/>
</dbReference>
<dbReference type="SMART" id="SM00028">
    <property type="entry name" value="TPR"/>
    <property type="match status" value="2"/>
</dbReference>
<dbReference type="InterPro" id="IPR013105">
    <property type="entry name" value="TPR_2"/>
</dbReference>
<dbReference type="InterPro" id="IPR019734">
    <property type="entry name" value="TPR_rpt"/>
</dbReference>
<feature type="signal peptide" evidence="4">
    <location>
        <begin position="1"/>
        <end position="24"/>
    </location>
</feature>
<dbReference type="PROSITE" id="PS50005">
    <property type="entry name" value="TPR"/>
    <property type="match status" value="2"/>
</dbReference>
<evidence type="ECO:0000313" key="5">
    <source>
        <dbReference type="EMBL" id="MBN7799468.1"/>
    </source>
</evidence>
<dbReference type="RefSeq" id="WP_206567460.1">
    <property type="nucleotide sequence ID" value="NZ_JAFKCW010000001.1"/>
</dbReference>
<keyword evidence="4" id="KW-0732">Signal</keyword>
<sequence length="323" mass="36204">MNLLNTTLLSALRASLLLAVLILAGCTSEKTSEAVATEPTVRGLDGRLFSIPQLSEKSQARLDSNLQVARANFESNPTEENYIWLGRRQAYAYHYAEAIKTFTEGLTHFPDSYKLYRHRGHRYLTTRDFAKATADFEKAAALMPQQPLEIEPDGIPNKLNIPLSTTQFNVWYHLGLAHYLQGNFESAAKAYEQCMLVSDNDDLICATADWLYMSYQKLGKKADAQQVLELISPEGMEIIENESYYLRLQMYKGLLPAEELLSVDAESADADLALATQGYGVGNWYLIQGDTTRAKEIFQQVVAGKNFSAFGFIASEVELDRLK</sequence>
<dbReference type="Proteomes" id="UP000664698">
    <property type="component" value="Unassembled WGS sequence"/>
</dbReference>
<name>A0ABS3BJI8_9BACT</name>
<evidence type="ECO:0000256" key="1">
    <source>
        <dbReference type="ARBA" id="ARBA00022737"/>
    </source>
</evidence>
<gene>
    <name evidence="5" type="ORF">J0A67_01280</name>
</gene>
<keyword evidence="6" id="KW-1185">Reference proteome</keyword>
<keyword evidence="2 3" id="KW-0802">TPR repeat</keyword>
<protein>
    <submittedName>
        <fullName evidence="5">Tetratricopeptide repeat protein</fullName>
    </submittedName>
</protein>
<dbReference type="Gene3D" id="1.25.40.10">
    <property type="entry name" value="Tetratricopeptide repeat domain"/>
    <property type="match status" value="1"/>
</dbReference>
<feature type="chain" id="PRO_5046543247" evidence="4">
    <location>
        <begin position="25"/>
        <end position="323"/>
    </location>
</feature>
<accession>A0ABS3BJI8</accession>
<comment type="caution">
    <text evidence="5">The sequence shown here is derived from an EMBL/GenBank/DDBJ whole genome shotgun (WGS) entry which is preliminary data.</text>
</comment>
<dbReference type="InterPro" id="IPR011990">
    <property type="entry name" value="TPR-like_helical_dom_sf"/>
</dbReference>
<evidence type="ECO:0000256" key="3">
    <source>
        <dbReference type="PROSITE-ProRule" id="PRU00339"/>
    </source>
</evidence>